<dbReference type="Gene3D" id="1.10.357.10">
    <property type="entry name" value="Tetracycline Repressor, domain 2"/>
    <property type="match status" value="1"/>
</dbReference>
<protein>
    <submittedName>
        <fullName evidence="6">TetR/AcrR family transcriptional regulator</fullName>
    </submittedName>
</protein>
<evidence type="ECO:0000256" key="4">
    <source>
        <dbReference type="PROSITE-ProRule" id="PRU00335"/>
    </source>
</evidence>
<accession>A0ABU5RAC9</accession>
<evidence type="ECO:0000313" key="7">
    <source>
        <dbReference type="Proteomes" id="UP001304298"/>
    </source>
</evidence>
<keyword evidence="2 4" id="KW-0238">DNA-binding</keyword>
<dbReference type="EMBL" id="JAYFSI010000006">
    <property type="protein sequence ID" value="MEA5363197.1"/>
    <property type="molecule type" value="Genomic_DNA"/>
</dbReference>
<dbReference type="PROSITE" id="PS50977">
    <property type="entry name" value="HTH_TETR_2"/>
    <property type="match status" value="1"/>
</dbReference>
<proteinExistence type="predicted"/>
<dbReference type="InterPro" id="IPR011075">
    <property type="entry name" value="TetR_C"/>
</dbReference>
<dbReference type="InterPro" id="IPR036271">
    <property type="entry name" value="Tet_transcr_reg_TetR-rel_C_sf"/>
</dbReference>
<evidence type="ECO:0000256" key="1">
    <source>
        <dbReference type="ARBA" id="ARBA00023015"/>
    </source>
</evidence>
<dbReference type="SUPFAM" id="SSF48498">
    <property type="entry name" value="Tetracyclin repressor-like, C-terminal domain"/>
    <property type="match status" value="1"/>
</dbReference>
<keyword evidence="7" id="KW-1185">Reference proteome</keyword>
<dbReference type="RefSeq" id="WP_323330947.1">
    <property type="nucleotide sequence ID" value="NZ_JAYFSI010000006.1"/>
</dbReference>
<dbReference type="Pfam" id="PF00440">
    <property type="entry name" value="TetR_N"/>
    <property type="match status" value="1"/>
</dbReference>
<keyword evidence="3" id="KW-0804">Transcription</keyword>
<comment type="caution">
    <text evidence="6">The sequence shown here is derived from an EMBL/GenBank/DDBJ whole genome shotgun (WGS) entry which is preliminary data.</text>
</comment>
<dbReference type="InterPro" id="IPR001647">
    <property type="entry name" value="HTH_TetR"/>
</dbReference>
<evidence type="ECO:0000256" key="3">
    <source>
        <dbReference type="ARBA" id="ARBA00023163"/>
    </source>
</evidence>
<dbReference type="SUPFAM" id="SSF46689">
    <property type="entry name" value="Homeodomain-like"/>
    <property type="match status" value="1"/>
</dbReference>
<dbReference type="PRINTS" id="PR00455">
    <property type="entry name" value="HTHTETR"/>
</dbReference>
<feature type="DNA-binding region" description="H-T-H motif" evidence="4">
    <location>
        <begin position="33"/>
        <end position="52"/>
    </location>
</feature>
<dbReference type="InterPro" id="IPR009057">
    <property type="entry name" value="Homeodomain-like_sf"/>
</dbReference>
<dbReference type="PANTHER" id="PTHR30055:SF234">
    <property type="entry name" value="HTH-TYPE TRANSCRIPTIONAL REGULATOR BETI"/>
    <property type="match status" value="1"/>
</dbReference>
<evidence type="ECO:0000256" key="2">
    <source>
        <dbReference type="ARBA" id="ARBA00023125"/>
    </source>
</evidence>
<dbReference type="PANTHER" id="PTHR30055">
    <property type="entry name" value="HTH-TYPE TRANSCRIPTIONAL REGULATOR RUTR"/>
    <property type="match status" value="1"/>
</dbReference>
<dbReference type="Proteomes" id="UP001304298">
    <property type="component" value="Unassembled WGS sequence"/>
</dbReference>
<dbReference type="InterPro" id="IPR050109">
    <property type="entry name" value="HTH-type_TetR-like_transc_reg"/>
</dbReference>
<organism evidence="6 7">
    <name type="scientific">Amycolatopsis heterodermiae</name>
    <dbReference type="NCBI Taxonomy" id="3110235"/>
    <lineage>
        <taxon>Bacteria</taxon>
        <taxon>Bacillati</taxon>
        <taxon>Actinomycetota</taxon>
        <taxon>Actinomycetes</taxon>
        <taxon>Pseudonocardiales</taxon>
        <taxon>Pseudonocardiaceae</taxon>
        <taxon>Amycolatopsis</taxon>
    </lineage>
</organism>
<sequence>MSYSTDPRAARSREAILVAARRLLADEGPAAVTHQRLAQQAGVGRATVYRHWPRPEQLLLDVMTGADLPLFKEPATPVRPWLHRQLRQLADELMPPAVAGLSLTLMQSAIWDPEIARRRDESNQVISDRIRAAVRSAVDSGELATGVDPAELPAMLVGPVVYRTAMQRAEVSDDLIDRLLDGVGTWRR</sequence>
<reference evidence="6 7" key="1">
    <citation type="submission" date="2023-12" db="EMBL/GenBank/DDBJ databases">
        <title>Amycolatopsis sp. V23-08.</title>
        <authorList>
            <person name="Somphong A."/>
        </authorList>
    </citation>
    <scope>NUCLEOTIDE SEQUENCE [LARGE SCALE GENOMIC DNA]</scope>
    <source>
        <strain evidence="6 7">V23-08</strain>
    </source>
</reference>
<evidence type="ECO:0000259" key="5">
    <source>
        <dbReference type="PROSITE" id="PS50977"/>
    </source>
</evidence>
<keyword evidence="1" id="KW-0805">Transcription regulation</keyword>
<name>A0ABU5RAC9_9PSEU</name>
<feature type="domain" description="HTH tetR-type" evidence="5">
    <location>
        <begin position="10"/>
        <end position="70"/>
    </location>
</feature>
<dbReference type="Pfam" id="PF16859">
    <property type="entry name" value="TetR_C_11"/>
    <property type="match status" value="1"/>
</dbReference>
<evidence type="ECO:0000313" key="6">
    <source>
        <dbReference type="EMBL" id="MEA5363197.1"/>
    </source>
</evidence>
<gene>
    <name evidence="6" type="ORF">VA596_26950</name>
</gene>
<dbReference type="Gene3D" id="1.10.10.60">
    <property type="entry name" value="Homeodomain-like"/>
    <property type="match status" value="1"/>
</dbReference>